<evidence type="ECO:0000313" key="2">
    <source>
        <dbReference type="Proteomes" id="UP000250235"/>
    </source>
</evidence>
<accession>A0A2Z7BNL8</accession>
<gene>
    <name evidence="1" type="ORF">F511_36882</name>
</gene>
<organism evidence="1 2">
    <name type="scientific">Dorcoceras hygrometricum</name>
    <dbReference type="NCBI Taxonomy" id="472368"/>
    <lineage>
        <taxon>Eukaryota</taxon>
        <taxon>Viridiplantae</taxon>
        <taxon>Streptophyta</taxon>
        <taxon>Embryophyta</taxon>
        <taxon>Tracheophyta</taxon>
        <taxon>Spermatophyta</taxon>
        <taxon>Magnoliopsida</taxon>
        <taxon>eudicotyledons</taxon>
        <taxon>Gunneridae</taxon>
        <taxon>Pentapetalae</taxon>
        <taxon>asterids</taxon>
        <taxon>lamiids</taxon>
        <taxon>Lamiales</taxon>
        <taxon>Gesneriaceae</taxon>
        <taxon>Didymocarpoideae</taxon>
        <taxon>Trichosporeae</taxon>
        <taxon>Loxocarpinae</taxon>
        <taxon>Dorcoceras</taxon>
    </lineage>
</organism>
<dbReference type="EMBL" id="KV003991">
    <property type="protein sequence ID" value="KZV35906.1"/>
    <property type="molecule type" value="Genomic_DNA"/>
</dbReference>
<evidence type="ECO:0000313" key="1">
    <source>
        <dbReference type="EMBL" id="KZV35906.1"/>
    </source>
</evidence>
<name>A0A2Z7BNL8_9LAMI</name>
<reference evidence="1 2" key="1">
    <citation type="journal article" date="2015" name="Proc. Natl. Acad. Sci. U.S.A.">
        <title>The resurrection genome of Boea hygrometrica: A blueprint for survival of dehydration.</title>
        <authorList>
            <person name="Xiao L."/>
            <person name="Yang G."/>
            <person name="Zhang L."/>
            <person name="Yang X."/>
            <person name="Zhao S."/>
            <person name="Ji Z."/>
            <person name="Zhou Q."/>
            <person name="Hu M."/>
            <person name="Wang Y."/>
            <person name="Chen M."/>
            <person name="Xu Y."/>
            <person name="Jin H."/>
            <person name="Xiao X."/>
            <person name="Hu G."/>
            <person name="Bao F."/>
            <person name="Hu Y."/>
            <person name="Wan P."/>
            <person name="Li L."/>
            <person name="Deng X."/>
            <person name="Kuang T."/>
            <person name="Xiang C."/>
            <person name="Zhu J.K."/>
            <person name="Oliver M.J."/>
            <person name="He Y."/>
        </authorList>
    </citation>
    <scope>NUCLEOTIDE SEQUENCE [LARGE SCALE GENOMIC DNA]</scope>
    <source>
        <strain evidence="2">cv. XS01</strain>
    </source>
</reference>
<sequence length="128" mass="14092">MKNGERGRNYAGMCVVDEWCGIRAHDLAHVSTERAGSWAGSAANICTTPPTSRQNVQAVGGVVRQACTRPRPCPGRTCRQLGRVVRQACTRPRPRPSSSCKQRDSVPNTKIMDEQLVHMHAAMCRHLV</sequence>
<keyword evidence="2" id="KW-1185">Reference proteome</keyword>
<dbReference type="AlphaFoldDB" id="A0A2Z7BNL8"/>
<dbReference type="Proteomes" id="UP000250235">
    <property type="component" value="Unassembled WGS sequence"/>
</dbReference>
<protein>
    <submittedName>
        <fullName evidence="1">Condensin complex subunit 3</fullName>
    </submittedName>
</protein>
<proteinExistence type="predicted"/>